<sequence length="44" mass="5168">MLKWFTANHTNFLFSLMGKFKKICTMLLGKLGKHKKHTFELSNP</sequence>
<dbReference type="Proteomes" id="UP000076486">
    <property type="component" value="Unassembled WGS sequence"/>
</dbReference>
<evidence type="ECO:0000313" key="1">
    <source>
        <dbReference type="EMBL" id="KZN62663.1"/>
    </source>
</evidence>
<dbReference type="EMBL" id="AUYC01000031">
    <property type="protein sequence ID" value="KZN62663.1"/>
    <property type="molecule type" value="Genomic_DNA"/>
</dbReference>
<dbReference type="PATRIC" id="fig|1365248.3.peg.2809"/>
<evidence type="ECO:0000313" key="2">
    <source>
        <dbReference type="Proteomes" id="UP000076486"/>
    </source>
</evidence>
<proteinExistence type="predicted"/>
<accession>A0A162C5V1</accession>
<dbReference type="AlphaFoldDB" id="A0A162C5V1"/>
<gene>
    <name evidence="1" type="ORF">N473_18745</name>
</gene>
<protein>
    <submittedName>
        <fullName evidence="1">Uncharacterized protein</fullName>
    </submittedName>
</protein>
<name>A0A162C5V1_9GAMM</name>
<organism evidence="1 2">
    <name type="scientific">Pseudoalteromonas luteoviolacea CPMOR-1</name>
    <dbReference type="NCBI Taxonomy" id="1365248"/>
    <lineage>
        <taxon>Bacteria</taxon>
        <taxon>Pseudomonadati</taxon>
        <taxon>Pseudomonadota</taxon>
        <taxon>Gammaproteobacteria</taxon>
        <taxon>Alteromonadales</taxon>
        <taxon>Pseudoalteromonadaceae</taxon>
        <taxon>Pseudoalteromonas</taxon>
    </lineage>
</organism>
<reference evidence="1 2" key="1">
    <citation type="submission" date="2013-07" db="EMBL/GenBank/DDBJ databases">
        <title>Comparative Genomic and Metabolomic Analysis of Twelve Strains of Pseudoalteromonas luteoviolacea.</title>
        <authorList>
            <person name="Vynne N.G."/>
            <person name="Mansson M."/>
            <person name="Gram L."/>
        </authorList>
    </citation>
    <scope>NUCLEOTIDE SEQUENCE [LARGE SCALE GENOMIC DNA]</scope>
    <source>
        <strain evidence="1 2">CPMOR-1</strain>
    </source>
</reference>
<comment type="caution">
    <text evidence="1">The sequence shown here is derived from an EMBL/GenBank/DDBJ whole genome shotgun (WGS) entry which is preliminary data.</text>
</comment>